<dbReference type="Pfam" id="PF02559">
    <property type="entry name" value="CarD_TRCF_RID"/>
    <property type="match status" value="1"/>
</dbReference>
<reference evidence="12 13" key="1">
    <citation type="submission" date="2019-03" db="EMBL/GenBank/DDBJ databases">
        <title>Rhizobium sp. nov., an bacterium isolated from biocrust in Mu Us Desert.</title>
        <authorList>
            <person name="Lixiong L."/>
        </authorList>
    </citation>
    <scope>NUCLEOTIDE SEQUENCE [LARGE SCALE GENOMIC DNA]</scope>
    <source>
        <strain evidence="12 13">SPY-1</strain>
    </source>
</reference>
<dbReference type="SMART" id="SM00490">
    <property type="entry name" value="HELICc"/>
    <property type="match status" value="1"/>
</dbReference>
<dbReference type="Pfam" id="PF03461">
    <property type="entry name" value="TRCF"/>
    <property type="match status" value="1"/>
</dbReference>
<dbReference type="SMART" id="SM01058">
    <property type="entry name" value="CarD_TRCF"/>
    <property type="match status" value="1"/>
</dbReference>
<dbReference type="GO" id="GO:0005524">
    <property type="term" value="F:ATP binding"/>
    <property type="evidence" value="ECO:0007669"/>
    <property type="project" value="UniProtKB-UniRule"/>
</dbReference>
<protein>
    <recommendedName>
        <fullName evidence="9">Transcription-repair-coupling factor</fullName>
        <shortName evidence="9">TRCF</shortName>
        <ecNumber evidence="9">3.6.4.-</ecNumber>
    </recommendedName>
</protein>
<dbReference type="InterPro" id="IPR027417">
    <property type="entry name" value="P-loop_NTPase"/>
</dbReference>
<dbReference type="PANTHER" id="PTHR47964">
    <property type="entry name" value="ATP-DEPENDENT DNA HELICASE HOMOLOG RECG, CHLOROPLASTIC"/>
    <property type="match status" value="1"/>
</dbReference>
<keyword evidence="13" id="KW-1185">Reference proteome</keyword>
<keyword evidence="1 9" id="KW-0963">Cytoplasm</keyword>
<dbReference type="AlphaFoldDB" id="A0A4R5UHW5"/>
<dbReference type="InterPro" id="IPR005118">
    <property type="entry name" value="TRCF_C"/>
</dbReference>
<dbReference type="InterPro" id="IPR011545">
    <property type="entry name" value="DEAD/DEAH_box_helicase_dom"/>
</dbReference>
<feature type="domain" description="Helicase ATP-binding" evidence="10">
    <location>
        <begin position="586"/>
        <end position="747"/>
    </location>
</feature>
<dbReference type="OrthoDB" id="9804325at2"/>
<dbReference type="InterPro" id="IPR047112">
    <property type="entry name" value="RecG/Mfd"/>
</dbReference>
<dbReference type="InterPro" id="IPR004576">
    <property type="entry name" value="Mfd"/>
</dbReference>
<keyword evidence="7 9" id="KW-0238">DNA-binding</keyword>
<dbReference type="PROSITE" id="PS51192">
    <property type="entry name" value="HELICASE_ATP_BIND_1"/>
    <property type="match status" value="1"/>
</dbReference>
<evidence type="ECO:0000256" key="4">
    <source>
        <dbReference type="ARBA" id="ARBA00022801"/>
    </source>
</evidence>
<dbReference type="InterPro" id="IPR003711">
    <property type="entry name" value="CarD-like/TRCF_RID"/>
</dbReference>
<keyword evidence="8 9" id="KW-0234">DNA repair</keyword>
<dbReference type="HAMAP" id="MF_00969">
    <property type="entry name" value="TRCF"/>
    <property type="match status" value="1"/>
</dbReference>
<comment type="caution">
    <text evidence="12">The sequence shown here is derived from an EMBL/GenBank/DDBJ whole genome shotgun (WGS) entry which is preliminary data.</text>
</comment>
<evidence type="ECO:0000256" key="2">
    <source>
        <dbReference type="ARBA" id="ARBA00022741"/>
    </source>
</evidence>
<dbReference type="Gene3D" id="3.40.50.11180">
    <property type="match status" value="1"/>
</dbReference>
<dbReference type="SUPFAM" id="SSF141259">
    <property type="entry name" value="CarD-like"/>
    <property type="match status" value="1"/>
</dbReference>
<comment type="similarity">
    <text evidence="9">In the C-terminal section; belongs to the helicase family. RecG subfamily.</text>
</comment>
<comment type="subcellular location">
    <subcellularLocation>
        <location evidence="9">Cytoplasm</location>
    </subcellularLocation>
</comment>
<comment type="similarity">
    <text evidence="9">In the N-terminal section; belongs to the UvrB family.</text>
</comment>
<evidence type="ECO:0000256" key="3">
    <source>
        <dbReference type="ARBA" id="ARBA00022763"/>
    </source>
</evidence>
<feature type="domain" description="Helicase C-terminal" evidence="11">
    <location>
        <begin position="768"/>
        <end position="921"/>
    </location>
</feature>
<evidence type="ECO:0000256" key="5">
    <source>
        <dbReference type="ARBA" id="ARBA00022806"/>
    </source>
</evidence>
<proteinExistence type="inferred from homology"/>
<name>A0A4R5UHW5_9HYPH</name>
<comment type="function">
    <text evidence="9">Couples transcription and DNA repair by recognizing RNA polymerase (RNAP) stalled at DNA lesions. Mediates ATP-dependent release of RNAP and its truncated transcript from the DNA, and recruitment of nucleotide excision repair machinery to the damaged site.</text>
</comment>
<dbReference type="InterPro" id="IPR037235">
    <property type="entry name" value="TRCF-like_C_D7"/>
</dbReference>
<evidence type="ECO:0000259" key="11">
    <source>
        <dbReference type="PROSITE" id="PS51194"/>
    </source>
</evidence>
<evidence type="ECO:0000313" key="13">
    <source>
        <dbReference type="Proteomes" id="UP000295238"/>
    </source>
</evidence>
<dbReference type="GO" id="GO:0003678">
    <property type="term" value="F:DNA helicase activity"/>
    <property type="evidence" value="ECO:0007669"/>
    <property type="project" value="TreeGrafter"/>
</dbReference>
<keyword evidence="4 9" id="KW-0378">Hydrolase</keyword>
<organism evidence="12 13">
    <name type="scientific">Rhizobium deserti</name>
    <dbReference type="NCBI Taxonomy" id="2547961"/>
    <lineage>
        <taxon>Bacteria</taxon>
        <taxon>Pseudomonadati</taxon>
        <taxon>Pseudomonadota</taxon>
        <taxon>Alphaproteobacteria</taxon>
        <taxon>Hyphomicrobiales</taxon>
        <taxon>Rhizobiaceae</taxon>
        <taxon>Rhizobium/Agrobacterium group</taxon>
        <taxon>Rhizobium</taxon>
    </lineage>
</organism>
<dbReference type="GO" id="GO:0000716">
    <property type="term" value="P:transcription-coupled nucleotide-excision repair, DNA damage recognition"/>
    <property type="evidence" value="ECO:0007669"/>
    <property type="project" value="UniProtKB-UniRule"/>
</dbReference>
<dbReference type="Gene3D" id="3.30.2060.10">
    <property type="entry name" value="Penicillin-binding protein 1b domain"/>
    <property type="match status" value="1"/>
</dbReference>
<evidence type="ECO:0000256" key="6">
    <source>
        <dbReference type="ARBA" id="ARBA00022840"/>
    </source>
</evidence>
<dbReference type="Pfam" id="PF00270">
    <property type="entry name" value="DEAD"/>
    <property type="match status" value="1"/>
</dbReference>
<dbReference type="InterPro" id="IPR001650">
    <property type="entry name" value="Helicase_C-like"/>
</dbReference>
<dbReference type="PANTHER" id="PTHR47964:SF1">
    <property type="entry name" value="ATP-DEPENDENT DNA HELICASE HOMOLOG RECG, CHLOROPLASTIC"/>
    <property type="match status" value="1"/>
</dbReference>
<dbReference type="SUPFAM" id="SSF143517">
    <property type="entry name" value="TRCF domain-like"/>
    <property type="match status" value="1"/>
</dbReference>
<evidence type="ECO:0000313" key="12">
    <source>
        <dbReference type="EMBL" id="TDK35462.1"/>
    </source>
</evidence>
<dbReference type="GO" id="GO:0016787">
    <property type="term" value="F:hydrolase activity"/>
    <property type="evidence" value="ECO:0007669"/>
    <property type="project" value="UniProtKB-KW"/>
</dbReference>
<dbReference type="Gene3D" id="2.40.10.170">
    <property type="match status" value="1"/>
</dbReference>
<dbReference type="RefSeq" id="WP_133316883.1">
    <property type="nucleotide sequence ID" value="NZ_SMTL01000003.1"/>
</dbReference>
<evidence type="ECO:0000256" key="9">
    <source>
        <dbReference type="HAMAP-Rule" id="MF_00969"/>
    </source>
</evidence>
<dbReference type="GO" id="GO:0005737">
    <property type="term" value="C:cytoplasm"/>
    <property type="evidence" value="ECO:0007669"/>
    <property type="project" value="UniProtKB-SubCell"/>
</dbReference>
<dbReference type="InterPro" id="IPR036101">
    <property type="entry name" value="CarD-like/TRCF_RID_sf"/>
</dbReference>
<evidence type="ECO:0000256" key="8">
    <source>
        <dbReference type="ARBA" id="ARBA00023204"/>
    </source>
</evidence>
<evidence type="ECO:0000256" key="1">
    <source>
        <dbReference type="ARBA" id="ARBA00022490"/>
    </source>
</evidence>
<keyword evidence="3 9" id="KW-0227">DNA damage</keyword>
<dbReference type="SUPFAM" id="SSF52540">
    <property type="entry name" value="P-loop containing nucleoside triphosphate hydrolases"/>
    <property type="match status" value="2"/>
</dbReference>
<dbReference type="Gene3D" id="3.90.1150.50">
    <property type="entry name" value="Transcription-repair-coupling factor, D7 domain"/>
    <property type="match status" value="1"/>
</dbReference>
<dbReference type="Proteomes" id="UP000295238">
    <property type="component" value="Unassembled WGS sequence"/>
</dbReference>
<dbReference type="EC" id="3.6.4.-" evidence="9"/>
<dbReference type="Pfam" id="PF00271">
    <property type="entry name" value="Helicase_C"/>
    <property type="match status" value="1"/>
</dbReference>
<keyword evidence="6 9" id="KW-0067">ATP-binding</keyword>
<keyword evidence="2 9" id="KW-0547">Nucleotide-binding</keyword>
<dbReference type="PROSITE" id="PS51194">
    <property type="entry name" value="HELICASE_CTER"/>
    <property type="match status" value="1"/>
</dbReference>
<dbReference type="Pfam" id="PF17757">
    <property type="entry name" value="UvrB_inter"/>
    <property type="match status" value="1"/>
</dbReference>
<dbReference type="GO" id="GO:0003684">
    <property type="term" value="F:damaged DNA binding"/>
    <property type="evidence" value="ECO:0007669"/>
    <property type="project" value="InterPro"/>
</dbReference>
<keyword evidence="5 12" id="KW-0347">Helicase</keyword>
<sequence length="1103" mass="120161">MELRLRADENVEIAEVAAPPSAPEEPINRRPPAALVAARLIAAAPSAEKPLVYVALSESSAAKIAEAVQCLDPDLPLVFLPPWDCLPYDRVPPSRQCMGRRMDALRVWNRSTSRPSLMVTSLDALLQRVPPSSIIDSSRYRLAVGEPFDRQAFEDFASRSGYIEDAVVDEAGELAFRDEVIDIFPAGASMPMRIVLAEDGRVSELRSYDPVSQRTVHTLEEKEFGPASEAIAAEAETGEEPGRGADAMERRLYQLYGEMQTIFDLVGRARMAFAAGAGERAASYLEIIEEARHAHQVGDQARTDRHSLYLGPGEWSEAFAAAQVFDLDLDERWEELPSFTGGTNPRKAFSDYVKSRLASHDRVAILGNGAAFESLCRRLEREQSAEVLSAASWADMAAAKPGALLKLTCDLEHGYADSKTRLAVITTADVVGGTSATSSPSMLLSEPELAVGDVVVHEDHGVAVLAGLENVAVDGVTHDAARLEYRDAASILVPMQEFGKLWRYGSQPEAVTLDRLHTEQWAKKRAAVDKDIRLAARHLLRLARERQEAQADVIVPPRAQYQKFVARFPYLETADQAAAIEAVLADLGSGTFMNRLICGDVGFGKTEIALRAAAAAALSGRQVAVIAPTTVLARQHFTTFQRRFAGTGIEVAMLSRVVASAEAKRVKAGLASGEIGIVIATQAILAKDVVFDRLALSIIDEEHRLGARDKAAMAKMAPLLHRLIMSATPIPRTLQAAMVGIQDVSLLTTAPAKRRPVRTSLNAFDKASVRVALLRERRRGGQSFFVAPQIEDLEGLKTTLAELVPELTLRLAHGKMPAAEMDEVMVGFSDGDGDILLSTNIIESGLDVPRANTIFVWRADRFGLAQLHQLRGRVGRGKAQGIAYLLTDTDQIPEETRLRLSTLVQNDRLGAGLAISMEDLDLRGGGDIVGEDQAGHMKILGISLYQKLLERAVAVARKKAVETAAAPTVNVGITGLIPVEYVSDATVRLNLYARLLRATSAGEIDGFEEELDDRFGELPPEASILLRLAKLRIVAGRLRISKLEAGPRAMAIAFAGKPSQKRLKALSARTKPVWQNDKLIYEHPTEDPVQRIKFFEHVLQIKS</sequence>
<dbReference type="Gene3D" id="3.40.50.300">
    <property type="entry name" value="P-loop containing nucleotide triphosphate hydrolases"/>
    <property type="match status" value="2"/>
</dbReference>
<dbReference type="SMART" id="SM00982">
    <property type="entry name" value="TRCF"/>
    <property type="match status" value="1"/>
</dbReference>
<dbReference type="EMBL" id="SMTL01000003">
    <property type="protein sequence ID" value="TDK35462.1"/>
    <property type="molecule type" value="Genomic_DNA"/>
</dbReference>
<evidence type="ECO:0000259" key="10">
    <source>
        <dbReference type="PROSITE" id="PS51192"/>
    </source>
</evidence>
<gene>
    <name evidence="9" type="primary">mfd</name>
    <name evidence="12" type="ORF">E2F50_14585</name>
</gene>
<accession>A0A4R5UHW5</accession>
<dbReference type="InterPro" id="IPR014001">
    <property type="entry name" value="Helicase_ATP-bd"/>
</dbReference>
<dbReference type="SMART" id="SM00487">
    <property type="entry name" value="DEXDc"/>
    <property type="match status" value="1"/>
</dbReference>
<dbReference type="InterPro" id="IPR041471">
    <property type="entry name" value="UvrB_inter"/>
</dbReference>
<dbReference type="GO" id="GO:0006355">
    <property type="term" value="P:regulation of DNA-templated transcription"/>
    <property type="evidence" value="ECO:0007669"/>
    <property type="project" value="UniProtKB-UniRule"/>
</dbReference>
<evidence type="ECO:0000256" key="7">
    <source>
        <dbReference type="ARBA" id="ARBA00023125"/>
    </source>
</evidence>